<evidence type="ECO:0000256" key="1">
    <source>
        <dbReference type="HAMAP-Rule" id="MF_00386"/>
    </source>
</evidence>
<dbReference type="PANTHER" id="PTHR33383:SF1">
    <property type="entry name" value="MEMBRANE PROTEIN INSERTION EFFICIENCY FACTOR-RELATED"/>
    <property type="match status" value="1"/>
</dbReference>
<keyword evidence="3" id="KW-1185">Reference proteome</keyword>
<dbReference type="NCBIfam" id="TIGR00278">
    <property type="entry name" value="membrane protein insertion efficiency factor YidD"/>
    <property type="match status" value="1"/>
</dbReference>
<evidence type="ECO:0000313" key="3">
    <source>
        <dbReference type="Proteomes" id="UP000823201"/>
    </source>
</evidence>
<reference evidence="2 3" key="1">
    <citation type="submission" date="2021-01" db="EMBL/GenBank/DDBJ databases">
        <title>Genomic Encyclopedia of Type Strains, Phase IV (KMG-IV): sequencing the most valuable type-strain genomes for metagenomic binning, comparative biology and taxonomic classification.</title>
        <authorList>
            <person name="Goeker M."/>
        </authorList>
    </citation>
    <scope>NUCLEOTIDE SEQUENCE [LARGE SCALE GENOMIC DNA]</scope>
    <source>
        <strain evidence="2 3">DSM 100968</strain>
    </source>
</reference>
<comment type="similarity">
    <text evidence="1">Belongs to the UPF0161 family.</text>
</comment>
<keyword evidence="1" id="KW-1003">Cell membrane</keyword>
<dbReference type="RefSeq" id="WP_205005155.1">
    <property type="nucleotide sequence ID" value="NZ_CBCRXA010000002.1"/>
</dbReference>
<dbReference type="Proteomes" id="UP000823201">
    <property type="component" value="Unassembled WGS sequence"/>
</dbReference>
<name>A0ABS2Q5A1_9BACL</name>
<comment type="subcellular location">
    <subcellularLocation>
        <location evidence="1">Cell membrane</location>
        <topology evidence="1">Peripheral membrane protein</topology>
        <orientation evidence="1">Cytoplasmic side</orientation>
    </subcellularLocation>
</comment>
<evidence type="ECO:0000313" key="2">
    <source>
        <dbReference type="EMBL" id="MBM7656786.1"/>
    </source>
</evidence>
<dbReference type="EMBL" id="JAFBEV010000002">
    <property type="protein sequence ID" value="MBM7656786.1"/>
    <property type="molecule type" value="Genomic_DNA"/>
</dbReference>
<protein>
    <recommendedName>
        <fullName evidence="1">Putative membrane protein insertion efficiency factor</fullName>
    </recommendedName>
</protein>
<accession>A0ABS2Q5A1</accession>
<dbReference type="SMART" id="SM01234">
    <property type="entry name" value="Haemolytic"/>
    <property type="match status" value="1"/>
</dbReference>
<comment type="caution">
    <text evidence="2">The sequence shown here is derived from an EMBL/GenBank/DDBJ whole genome shotgun (WGS) entry which is preliminary data.</text>
</comment>
<dbReference type="PANTHER" id="PTHR33383">
    <property type="entry name" value="MEMBRANE PROTEIN INSERTION EFFICIENCY FACTOR-RELATED"/>
    <property type="match status" value="1"/>
</dbReference>
<dbReference type="Pfam" id="PF01809">
    <property type="entry name" value="YidD"/>
    <property type="match status" value="1"/>
</dbReference>
<dbReference type="InterPro" id="IPR002696">
    <property type="entry name" value="Membr_insert_effic_factor_YidD"/>
</dbReference>
<dbReference type="HAMAP" id="MF_00386">
    <property type="entry name" value="UPF0161_YidD"/>
    <property type="match status" value="1"/>
</dbReference>
<gene>
    <name evidence="2" type="ORF">JOC27_000223</name>
</gene>
<keyword evidence="1" id="KW-0472">Membrane</keyword>
<proteinExistence type="inferred from homology"/>
<organism evidence="2 3">
    <name type="scientific">Sporolactobacillus spathodeae</name>
    <dbReference type="NCBI Taxonomy" id="1465502"/>
    <lineage>
        <taxon>Bacteria</taxon>
        <taxon>Bacillati</taxon>
        <taxon>Bacillota</taxon>
        <taxon>Bacilli</taxon>
        <taxon>Bacillales</taxon>
        <taxon>Sporolactobacillaceae</taxon>
        <taxon>Sporolactobacillus</taxon>
    </lineage>
</organism>
<comment type="function">
    <text evidence="1">Could be involved in insertion of integral membrane proteins into the membrane.</text>
</comment>
<sequence>MKHVLIFFIRIYQKFISPLTPPTCRFYPTCSQYAIEAIARFGALRGGWLTIKRLLKCHPFHPGGLDPVPEKKVATLKKFDNHRSDRSRR</sequence>